<reference evidence="1" key="1">
    <citation type="submission" date="2022-10" db="EMBL/GenBank/DDBJ databases">
        <title>Comparative genomic analysis of Cohnella hashimotonis sp. nov., isolated from the International Space Station.</title>
        <authorList>
            <person name="Simpson A."/>
            <person name="Venkateswaran K."/>
        </authorList>
    </citation>
    <scope>NUCLEOTIDE SEQUENCE</scope>
    <source>
        <strain evidence="1">DSM 28161</strain>
    </source>
</reference>
<proteinExistence type="predicted"/>
<protein>
    <submittedName>
        <fullName evidence="1">Extracellular solute-binding protein</fullName>
    </submittedName>
</protein>
<evidence type="ECO:0000313" key="1">
    <source>
        <dbReference type="EMBL" id="MDG0814714.1"/>
    </source>
</evidence>
<comment type="caution">
    <text evidence="1">The sequence shown here is derived from an EMBL/GenBank/DDBJ whole genome shotgun (WGS) entry which is preliminary data.</text>
</comment>
<sequence length="382" mass="41394">MAIPPAEDYLGGAPLLWVRTDWLQKLNLPEPKTMDDFLKIADAFANQDPDGNGKKDTYGLAASKDVIGGYPDLSGFMNGYHAYMNVWIKDASGQLVNGSIQPEMKTALGKLQELYKAGAIDKEFGVKDGGKVAEMQTAGKIGMNFGAMWNPLWPLQDNVNADKNAEWGAFPIPSADGTPASAQANADFNSFWVVKKGAAHPEAIVKLFNLYNEKIAGPNAEPQTYHTVDGMEVFKYALMANGFGTPQGLLSVHKNVVAALKSGDGASLLPEEKGYFDKIKAFQGGDRANWGTNKVFGEGGSWAVIGQNYVDGGLLTKNAYYGPPTPGMTEKKAILDKLVLETFTKIILGSPLSEFDKFVSDWNKLGGEQITKEVNDWYASQS</sequence>
<gene>
    <name evidence="1" type="ORF">OMP40_39565</name>
</gene>
<dbReference type="Gene3D" id="3.40.190.10">
    <property type="entry name" value="Periplasmic binding protein-like II"/>
    <property type="match status" value="2"/>
</dbReference>
<organism evidence="1 2">
    <name type="scientific">Cohnella rhizosphaerae</name>
    <dbReference type="NCBI Taxonomy" id="1457232"/>
    <lineage>
        <taxon>Bacteria</taxon>
        <taxon>Bacillati</taxon>
        <taxon>Bacillota</taxon>
        <taxon>Bacilli</taxon>
        <taxon>Bacillales</taxon>
        <taxon>Paenibacillaceae</taxon>
        <taxon>Cohnella</taxon>
    </lineage>
</organism>
<dbReference type="EMBL" id="JAPDIA010000009">
    <property type="protein sequence ID" value="MDG0814714.1"/>
    <property type="molecule type" value="Genomic_DNA"/>
</dbReference>
<dbReference type="PANTHER" id="PTHR43649">
    <property type="entry name" value="ARABINOSE-BINDING PROTEIN-RELATED"/>
    <property type="match status" value="1"/>
</dbReference>
<keyword evidence="2" id="KW-1185">Reference proteome</keyword>
<name>A0A9X4L0J0_9BACL</name>
<dbReference type="Proteomes" id="UP001153404">
    <property type="component" value="Unassembled WGS sequence"/>
</dbReference>
<dbReference type="PANTHER" id="PTHR43649:SF12">
    <property type="entry name" value="DIACETYLCHITOBIOSE BINDING PROTEIN DASA"/>
    <property type="match status" value="1"/>
</dbReference>
<dbReference type="RefSeq" id="WP_277539681.1">
    <property type="nucleotide sequence ID" value="NZ_JAPDIA010000009.1"/>
</dbReference>
<accession>A0A9X4L0J0</accession>
<dbReference type="AlphaFoldDB" id="A0A9X4L0J0"/>
<dbReference type="SUPFAM" id="SSF53850">
    <property type="entry name" value="Periplasmic binding protein-like II"/>
    <property type="match status" value="1"/>
</dbReference>
<dbReference type="InterPro" id="IPR050490">
    <property type="entry name" value="Bact_solute-bd_prot1"/>
</dbReference>
<evidence type="ECO:0000313" key="2">
    <source>
        <dbReference type="Proteomes" id="UP001153404"/>
    </source>
</evidence>